<organism evidence="4 5">
    <name type="scientific">Colletotrichum destructivum</name>
    <dbReference type="NCBI Taxonomy" id="34406"/>
    <lineage>
        <taxon>Eukaryota</taxon>
        <taxon>Fungi</taxon>
        <taxon>Dikarya</taxon>
        <taxon>Ascomycota</taxon>
        <taxon>Pezizomycotina</taxon>
        <taxon>Sordariomycetes</taxon>
        <taxon>Hypocreomycetidae</taxon>
        <taxon>Glomerellales</taxon>
        <taxon>Glomerellaceae</taxon>
        <taxon>Colletotrichum</taxon>
        <taxon>Colletotrichum destructivum species complex</taxon>
    </lineage>
</organism>
<feature type="compositionally biased region" description="Polar residues" evidence="2">
    <location>
        <begin position="341"/>
        <end position="350"/>
    </location>
</feature>
<dbReference type="KEGG" id="cdet:87944915"/>
<evidence type="ECO:0000313" key="4">
    <source>
        <dbReference type="EMBL" id="WQF83398.1"/>
    </source>
</evidence>
<gene>
    <name evidence="4" type="ORF">CDEST_08412</name>
</gene>
<keyword evidence="1" id="KW-0862">Zinc</keyword>
<keyword evidence="1" id="KW-0863">Zinc-finger</keyword>
<dbReference type="GO" id="GO:0007131">
    <property type="term" value="P:reciprocal meiotic recombination"/>
    <property type="evidence" value="ECO:0007669"/>
    <property type="project" value="InterPro"/>
</dbReference>
<evidence type="ECO:0000259" key="3">
    <source>
        <dbReference type="PROSITE" id="PS50089"/>
    </source>
</evidence>
<dbReference type="PANTHER" id="PTHR14305">
    <property type="entry name" value="E3 UBIQUITIN-PROTEIN LIGASE CCNB1IP1"/>
    <property type="match status" value="1"/>
</dbReference>
<dbReference type="Proteomes" id="UP001322277">
    <property type="component" value="Chromosome 5"/>
</dbReference>
<evidence type="ECO:0000256" key="2">
    <source>
        <dbReference type="SAM" id="MobiDB-lite"/>
    </source>
</evidence>
<dbReference type="GO" id="GO:0008270">
    <property type="term" value="F:zinc ion binding"/>
    <property type="evidence" value="ECO:0007669"/>
    <property type="project" value="UniProtKB-KW"/>
</dbReference>
<keyword evidence="5" id="KW-1185">Reference proteome</keyword>
<feature type="region of interest" description="Disordered" evidence="2">
    <location>
        <begin position="338"/>
        <end position="360"/>
    </location>
</feature>
<protein>
    <submittedName>
        <fullName evidence="4">E3 ubiquitin-protein ligase CCNB1IP1</fullName>
    </submittedName>
</protein>
<keyword evidence="1" id="KW-0479">Metal-binding</keyword>
<evidence type="ECO:0000256" key="1">
    <source>
        <dbReference type="PROSITE-ProRule" id="PRU00175"/>
    </source>
</evidence>
<dbReference type="Gene3D" id="3.30.40.10">
    <property type="entry name" value="Zinc/RING finger domain, C3HC4 (zinc finger)"/>
    <property type="match status" value="1"/>
</dbReference>
<dbReference type="GeneID" id="87944915"/>
<dbReference type="PROSITE" id="PS50089">
    <property type="entry name" value="ZF_RING_2"/>
    <property type="match status" value="1"/>
</dbReference>
<dbReference type="EMBL" id="CP137309">
    <property type="protein sequence ID" value="WQF83398.1"/>
    <property type="molecule type" value="Genomic_DNA"/>
</dbReference>
<dbReference type="RefSeq" id="XP_062780622.1">
    <property type="nucleotide sequence ID" value="XM_062924571.1"/>
</dbReference>
<dbReference type="PANTHER" id="PTHR14305:SF0">
    <property type="entry name" value="E3 UBIQUITIN-PROTEIN LIGASE CCNB1IP1"/>
    <property type="match status" value="1"/>
</dbReference>
<dbReference type="SUPFAM" id="SSF57850">
    <property type="entry name" value="RING/U-box"/>
    <property type="match status" value="1"/>
</dbReference>
<feature type="region of interest" description="Disordered" evidence="2">
    <location>
        <begin position="224"/>
        <end position="317"/>
    </location>
</feature>
<dbReference type="InterPro" id="IPR042448">
    <property type="entry name" value="CCNB1IP1"/>
</dbReference>
<dbReference type="InterPro" id="IPR013083">
    <property type="entry name" value="Znf_RING/FYVE/PHD"/>
</dbReference>
<reference evidence="5" key="1">
    <citation type="journal article" date="2023" name="bioRxiv">
        <title>Complete genome of the Medicago anthracnose fungus, Colletotrichum destructivum, reveals a mini-chromosome-like region within a core chromosome.</title>
        <authorList>
            <person name="Lapalu N."/>
            <person name="Simon A."/>
            <person name="Lu A."/>
            <person name="Plaumann P.-L."/>
            <person name="Amselem J."/>
            <person name="Pigne S."/>
            <person name="Auger A."/>
            <person name="Koch C."/>
            <person name="Dallery J.-F."/>
            <person name="O'Connell R.J."/>
        </authorList>
    </citation>
    <scope>NUCLEOTIDE SEQUENCE [LARGE SCALE GENOMIC DNA]</scope>
    <source>
        <strain evidence="5">CBS 520.97</strain>
    </source>
</reference>
<proteinExistence type="predicted"/>
<name>A0AAX4IK50_9PEZI</name>
<dbReference type="InterPro" id="IPR001841">
    <property type="entry name" value="Znf_RING"/>
</dbReference>
<sequence length="431" mass="47334">MEHTLKCNLLKCRKELGDQAMVTTCSHIFCVKCSRRHGLIGPVPERRNTCPACGSQLKNTDDAVVTNLNPTEDYKTSVLSGLSPNIIMESAGRALSFWAYQTTQEIPRETPTQKLRVFKRSCKASLPMEQTILSSSMLINSTVALSDDCDDVRHKHEELAHAYQDKCRRLTQVQELYDRVKRKAELGQMEAAALDAVASTLQFGTRVPEYNKNESAARLNIYEQQTDPVHHAPPYATRTDRQYQSAHADGSSGTFRGDMAWSRSGPAQGGDVQTPHGTPRAHGVDIGAESHARFGSSAASKPAVRTSSSRGLSGVLGNASNLRHQPVLRGHGLGLGLSSGIRTSHTSQANHGSHSSHGSEERAYQLYARGICKVSPFLMFSPLTLNDSCPAPKPCPCRIWPYAWPMTESMTGGPIGQDSLFRRLCFWGKRQ</sequence>
<dbReference type="Pfam" id="PF14634">
    <property type="entry name" value="zf-RING_5"/>
    <property type="match status" value="1"/>
</dbReference>
<dbReference type="GO" id="GO:0061630">
    <property type="term" value="F:ubiquitin protein ligase activity"/>
    <property type="evidence" value="ECO:0007669"/>
    <property type="project" value="InterPro"/>
</dbReference>
<dbReference type="AlphaFoldDB" id="A0AAX4IK50"/>
<evidence type="ECO:0000313" key="5">
    <source>
        <dbReference type="Proteomes" id="UP001322277"/>
    </source>
</evidence>
<dbReference type="GO" id="GO:0000795">
    <property type="term" value="C:synaptonemal complex"/>
    <property type="evidence" value="ECO:0007669"/>
    <property type="project" value="InterPro"/>
</dbReference>
<feature type="domain" description="RING-type" evidence="3">
    <location>
        <begin position="12"/>
        <end position="53"/>
    </location>
</feature>
<accession>A0AAX4IK50</accession>